<feature type="region of interest" description="Disordered" evidence="1">
    <location>
        <begin position="330"/>
        <end position="606"/>
    </location>
</feature>
<dbReference type="SMART" id="SM00327">
    <property type="entry name" value="VWA"/>
    <property type="match status" value="1"/>
</dbReference>
<dbReference type="EMBL" id="SSMQ01000016">
    <property type="protein sequence ID" value="TKD07618.1"/>
    <property type="molecule type" value="Genomic_DNA"/>
</dbReference>
<feature type="domain" description="VWFA" evidence="2">
    <location>
        <begin position="813"/>
        <end position="972"/>
    </location>
</feature>
<dbReference type="AlphaFoldDB" id="A0A4U1JC45"/>
<evidence type="ECO:0000256" key="1">
    <source>
        <dbReference type="SAM" id="MobiDB-lite"/>
    </source>
</evidence>
<dbReference type="InterPro" id="IPR002035">
    <property type="entry name" value="VWF_A"/>
</dbReference>
<feature type="compositionally biased region" description="Basic and acidic residues" evidence="1">
    <location>
        <begin position="504"/>
        <end position="516"/>
    </location>
</feature>
<evidence type="ECO:0000313" key="3">
    <source>
        <dbReference type="EMBL" id="TKD07618.1"/>
    </source>
</evidence>
<feature type="compositionally biased region" description="Basic and acidic residues" evidence="1">
    <location>
        <begin position="570"/>
        <end position="579"/>
    </location>
</feature>
<feature type="region of interest" description="Disordered" evidence="1">
    <location>
        <begin position="186"/>
        <end position="280"/>
    </location>
</feature>
<evidence type="ECO:0000259" key="2">
    <source>
        <dbReference type="SMART" id="SM00327"/>
    </source>
</evidence>
<evidence type="ECO:0000313" key="4">
    <source>
        <dbReference type="Proteomes" id="UP000309215"/>
    </source>
</evidence>
<accession>A0A4U1JC45</accession>
<gene>
    <name evidence="3" type="ORF">E8A74_17720</name>
</gene>
<proteinExistence type="predicted"/>
<feature type="compositionally biased region" description="Basic residues" evidence="1">
    <location>
        <begin position="357"/>
        <end position="382"/>
    </location>
</feature>
<feature type="compositionally biased region" description="Basic residues" evidence="1">
    <location>
        <begin position="1"/>
        <end position="21"/>
    </location>
</feature>
<feature type="compositionally biased region" description="Basic residues" evidence="1">
    <location>
        <begin position="198"/>
        <end position="212"/>
    </location>
</feature>
<dbReference type="Pfam" id="PF05762">
    <property type="entry name" value="VWA_CoxE"/>
    <property type="match status" value="1"/>
</dbReference>
<dbReference type="OrthoDB" id="5500519at2"/>
<dbReference type="InterPro" id="IPR008912">
    <property type="entry name" value="Uncharacterised_CoxE"/>
</dbReference>
<feature type="region of interest" description="Disordered" evidence="1">
    <location>
        <begin position="1"/>
        <end position="163"/>
    </location>
</feature>
<sequence>MRPRAPRPTRRKTRRLLRARRKFDPVLRPPRTTPNTQATRRPAPRRRAPRRGNPLASSGNPSCDELWPIYPEDERVGQDKSRSARTLSVRGRASRGMVAHLPPPGSNPRRRASPLPRASLDPQPRRPHPSSRPTRTSTHLARAHLPRPPNHDPPGPHPPPFLLDRRQKWTCLTHLPTRTSHRVLAPRRSFASNPTRAGLRRRKTRHEPRSRRACPSSVESRTPATTGDGLLGPRSLGERGWPSPCPRQGRITTNEGIIRLGPGSRPARGGLHPLSSSLVSPMPTFTPTRARAFVGAHEGPCLPDGRRCTLPPASGPSPRGIDAQEERLHGTLSRRPVPPLHVLDRSAALRPAPGAKTRPHRRAHGPRGPRKRCNRPRHRHTRAGGAMGWAKTINVFTRGQAARHLRRRRPRRPPRRRRRANPRLRARRSHRGSGAQNARRPVPQGRGSHHDARLRGRAGRGRPHPESSRAARLQGARDGARSHAAGHAAQESRRAIPRRHRGARRDLDLRHGEGRARQRTIPPSPGRGDDPRQIPLGQRGRHEITGRAPFAHPRAKRGHPPLPARPQAHRGREPGDGRNRASTAGARDASPLTAHPMTEGADEKKHEAARRLRLLFGRFADSSLQSPLEGDEVLLRIDEDLSFLYDRAFRRGPSQGARGAGLGPSVLRPSTWLASVEELFPPEARVVMEEDAAARHGLAALLEDPAALASVTPSPAILALLVRLRGQIPEASLPAARRLIEEAVRDLARVLAKELAPALTGSSGPRRRTNLRVLANLDARRTVRENLRHYDRARGVLGVERLVFRRRLARQSRMRLVVLLDQSGSMVDSVVQAAILAAIFASVPSIDLRLVAFDTHVVDMTEIAGDPVEVLFSLQLGGGTLLSRAVGYAATLVAEPRRTLVVLISDFREGGALGALVTRVKDLLDAGVTVLGLVALGDKGAGGFDRRVTGALAALGMPIGAMTPRELAAWVGRHVRGGET</sequence>
<protein>
    <submittedName>
        <fullName evidence="3">VWA domain-containing protein</fullName>
    </submittedName>
</protein>
<comment type="caution">
    <text evidence="3">The sequence shown here is derived from an EMBL/GenBank/DDBJ whole genome shotgun (WGS) entry which is preliminary data.</text>
</comment>
<feature type="compositionally biased region" description="Basic and acidic residues" evidence="1">
    <location>
        <begin position="72"/>
        <end position="82"/>
    </location>
</feature>
<dbReference type="SUPFAM" id="SSF53300">
    <property type="entry name" value="vWA-like"/>
    <property type="match status" value="1"/>
</dbReference>
<feature type="compositionally biased region" description="Pro residues" evidence="1">
    <location>
        <begin position="146"/>
        <end position="161"/>
    </location>
</feature>
<organism evidence="3 4">
    <name type="scientific">Polyangium fumosum</name>
    <dbReference type="NCBI Taxonomy" id="889272"/>
    <lineage>
        <taxon>Bacteria</taxon>
        <taxon>Pseudomonadati</taxon>
        <taxon>Myxococcota</taxon>
        <taxon>Polyangia</taxon>
        <taxon>Polyangiales</taxon>
        <taxon>Polyangiaceae</taxon>
        <taxon>Polyangium</taxon>
    </lineage>
</organism>
<dbReference type="Gene3D" id="3.40.50.410">
    <property type="entry name" value="von Willebrand factor, type A domain"/>
    <property type="match status" value="1"/>
</dbReference>
<dbReference type="Proteomes" id="UP000309215">
    <property type="component" value="Unassembled WGS sequence"/>
</dbReference>
<dbReference type="InterPro" id="IPR050458">
    <property type="entry name" value="LolB"/>
</dbReference>
<feature type="compositionally biased region" description="Basic residues" evidence="1">
    <location>
        <begin position="401"/>
        <end position="431"/>
    </location>
</feature>
<reference evidence="3 4" key="1">
    <citation type="submission" date="2019-04" db="EMBL/GenBank/DDBJ databases">
        <authorList>
            <person name="Li Y."/>
            <person name="Wang J."/>
        </authorList>
    </citation>
    <scope>NUCLEOTIDE SEQUENCE [LARGE SCALE GENOMIC DNA]</scope>
    <source>
        <strain evidence="3 4">DSM 14668</strain>
    </source>
</reference>
<dbReference type="InterPro" id="IPR036465">
    <property type="entry name" value="vWFA_dom_sf"/>
</dbReference>
<name>A0A4U1JC45_9BACT</name>
<keyword evidence="4" id="KW-1185">Reference proteome</keyword>
<dbReference type="PANTHER" id="PTHR30634">
    <property type="entry name" value="OUTER MEMBRANE LOLAB LIPOPROTEIN INSERTION APPARATUS"/>
    <property type="match status" value="1"/>
</dbReference>